<evidence type="ECO:0000256" key="8">
    <source>
        <dbReference type="ARBA" id="ARBA00022989"/>
    </source>
</evidence>
<dbReference type="Gene3D" id="1.20.58.340">
    <property type="entry name" value="Magnesium transport protein CorA, transmembrane region"/>
    <property type="match status" value="2"/>
</dbReference>
<accession>A0ABQ4PXI7</accession>
<dbReference type="Proteomes" id="UP001161064">
    <property type="component" value="Unassembled WGS sequence"/>
</dbReference>
<name>A0ABQ4PXI7_9PROT</name>
<comment type="subcellular location">
    <subcellularLocation>
        <location evidence="1">Cell membrane</location>
        <topology evidence="1">Multi-pass membrane protein</topology>
    </subcellularLocation>
</comment>
<keyword evidence="4" id="KW-1003">Cell membrane</keyword>
<sequence length="331" mass="36291">MSLTFFTKSSSAPVELSQALPEQIGGDDVLWIDLVQPNQYEEALVEQVFGIDVPTDSERSAIEESARFYIDNQVLVLHSTVVARVKPTAIDDMASKSLGIRHKREIVSFFVTKSALITVRNCALRAFEANAGRASADLSDVETGPDVLLALLESLVERVADFLSASAQELEALNLRILVGRRSIRVEVILKRLGQLGAGASQSRDSLSSMSRLIRFAIAHGGPWSMPKDRLHLLATDIETLQRQGEALTNDLTFFLDATLGLVNARQNEILKVMAIVTLLFAPPTLLASFFGMNFQHMSVFADPSAPYWATALMIASSVVIYSLARLGKWL</sequence>
<keyword evidence="6 11" id="KW-0812">Transmembrane</keyword>
<keyword evidence="13" id="KW-1185">Reference proteome</keyword>
<evidence type="ECO:0000256" key="11">
    <source>
        <dbReference type="SAM" id="Phobius"/>
    </source>
</evidence>
<evidence type="ECO:0000256" key="2">
    <source>
        <dbReference type="ARBA" id="ARBA00009765"/>
    </source>
</evidence>
<keyword evidence="5" id="KW-0997">Cell inner membrane</keyword>
<dbReference type="SUPFAM" id="SSF143865">
    <property type="entry name" value="CorA soluble domain-like"/>
    <property type="match status" value="1"/>
</dbReference>
<feature type="transmembrane region" description="Helical" evidence="11">
    <location>
        <begin position="306"/>
        <end position="325"/>
    </location>
</feature>
<evidence type="ECO:0000256" key="9">
    <source>
        <dbReference type="ARBA" id="ARBA00023065"/>
    </source>
</evidence>
<dbReference type="PANTHER" id="PTHR46494">
    <property type="entry name" value="CORA FAMILY METAL ION TRANSPORTER (EUROFUNG)"/>
    <property type="match status" value="1"/>
</dbReference>
<dbReference type="InterPro" id="IPR045863">
    <property type="entry name" value="CorA_TM1_TM2"/>
</dbReference>
<evidence type="ECO:0000256" key="10">
    <source>
        <dbReference type="ARBA" id="ARBA00023136"/>
    </source>
</evidence>
<evidence type="ECO:0000256" key="4">
    <source>
        <dbReference type="ARBA" id="ARBA00022475"/>
    </source>
</evidence>
<comment type="caution">
    <text evidence="12">The sequence shown here is derived from an EMBL/GenBank/DDBJ whole genome shotgun (WGS) entry which is preliminary data.</text>
</comment>
<organism evidence="12 13">
    <name type="scientific">Candidatus Phycosocius spiralis</name>
    <dbReference type="NCBI Taxonomy" id="2815099"/>
    <lineage>
        <taxon>Bacteria</taxon>
        <taxon>Pseudomonadati</taxon>
        <taxon>Pseudomonadota</taxon>
        <taxon>Alphaproteobacteria</taxon>
        <taxon>Caulobacterales</taxon>
        <taxon>Caulobacterales incertae sedis</taxon>
        <taxon>Candidatus Phycosocius</taxon>
    </lineage>
</organism>
<dbReference type="RefSeq" id="WP_284360284.1">
    <property type="nucleotide sequence ID" value="NZ_BPFZ01000009.1"/>
</dbReference>
<reference evidence="12" key="1">
    <citation type="submission" date="2021-05" db="EMBL/GenBank/DDBJ databases">
        <authorList>
            <person name="Tanabe Y."/>
        </authorList>
    </citation>
    <scope>NUCLEOTIDE SEQUENCE</scope>
    <source>
        <strain evidence="12">BOTRYCO-1</strain>
    </source>
</reference>
<keyword evidence="10 11" id="KW-0472">Membrane</keyword>
<dbReference type="EMBL" id="BPFZ01000009">
    <property type="protein sequence ID" value="GIU67398.1"/>
    <property type="molecule type" value="Genomic_DNA"/>
</dbReference>
<dbReference type="InterPro" id="IPR002523">
    <property type="entry name" value="MgTranspt_CorA/ZnTranspt_ZntB"/>
</dbReference>
<comment type="similarity">
    <text evidence="2">Belongs to the CorA metal ion transporter (MIT) (TC 1.A.35) family.</text>
</comment>
<dbReference type="SUPFAM" id="SSF144083">
    <property type="entry name" value="Magnesium transport protein CorA, transmembrane region"/>
    <property type="match status" value="1"/>
</dbReference>
<evidence type="ECO:0000256" key="6">
    <source>
        <dbReference type="ARBA" id="ARBA00022692"/>
    </source>
</evidence>
<gene>
    <name evidence="12" type="primary">corA</name>
    <name evidence="12" type="ORF">PsB1_1552</name>
</gene>
<protein>
    <submittedName>
        <fullName evidence="12">Magnesium transport protein CorA</fullName>
    </submittedName>
</protein>
<evidence type="ECO:0000256" key="7">
    <source>
        <dbReference type="ARBA" id="ARBA00022833"/>
    </source>
</evidence>
<keyword evidence="3" id="KW-0813">Transport</keyword>
<feature type="transmembrane region" description="Helical" evidence="11">
    <location>
        <begin position="273"/>
        <end position="294"/>
    </location>
</feature>
<evidence type="ECO:0000313" key="13">
    <source>
        <dbReference type="Proteomes" id="UP001161064"/>
    </source>
</evidence>
<dbReference type="PANTHER" id="PTHR46494:SF3">
    <property type="entry name" value="ZINC TRANSPORT PROTEIN ZNTB"/>
    <property type="match status" value="1"/>
</dbReference>
<keyword evidence="9" id="KW-0406">Ion transport</keyword>
<evidence type="ECO:0000256" key="3">
    <source>
        <dbReference type="ARBA" id="ARBA00022448"/>
    </source>
</evidence>
<evidence type="ECO:0000256" key="1">
    <source>
        <dbReference type="ARBA" id="ARBA00004651"/>
    </source>
</evidence>
<dbReference type="InterPro" id="IPR045861">
    <property type="entry name" value="CorA_cytoplasmic_dom"/>
</dbReference>
<dbReference type="Gene3D" id="3.30.460.20">
    <property type="entry name" value="CorA soluble domain-like"/>
    <property type="match status" value="1"/>
</dbReference>
<evidence type="ECO:0000313" key="12">
    <source>
        <dbReference type="EMBL" id="GIU67398.1"/>
    </source>
</evidence>
<evidence type="ECO:0000256" key="5">
    <source>
        <dbReference type="ARBA" id="ARBA00022519"/>
    </source>
</evidence>
<reference evidence="12" key="2">
    <citation type="journal article" date="2023" name="ISME Commun">
        <title>Characterization of a bloom-associated alphaproteobacterial lineage, 'Candidatus Phycosocius': insights into freshwater algal-bacterial interactions.</title>
        <authorList>
            <person name="Tanabe Y."/>
            <person name="Yamaguchi H."/>
            <person name="Yoshida M."/>
            <person name="Kai A."/>
            <person name="Okazaki Y."/>
        </authorList>
    </citation>
    <scope>NUCLEOTIDE SEQUENCE</scope>
    <source>
        <strain evidence="12">BOTRYCO-1</strain>
    </source>
</reference>
<keyword evidence="8 11" id="KW-1133">Transmembrane helix</keyword>
<proteinExistence type="inferred from homology"/>
<dbReference type="Pfam" id="PF01544">
    <property type="entry name" value="CorA"/>
    <property type="match status" value="1"/>
</dbReference>
<keyword evidence="7" id="KW-0862">Zinc</keyword>